<dbReference type="EMBL" id="GGEC01086585">
    <property type="protein sequence ID" value="MBX67069.1"/>
    <property type="molecule type" value="Transcribed_RNA"/>
</dbReference>
<proteinExistence type="predicted"/>
<organism evidence="1">
    <name type="scientific">Rhizophora mucronata</name>
    <name type="common">Asiatic mangrove</name>
    <dbReference type="NCBI Taxonomy" id="61149"/>
    <lineage>
        <taxon>Eukaryota</taxon>
        <taxon>Viridiplantae</taxon>
        <taxon>Streptophyta</taxon>
        <taxon>Embryophyta</taxon>
        <taxon>Tracheophyta</taxon>
        <taxon>Spermatophyta</taxon>
        <taxon>Magnoliopsida</taxon>
        <taxon>eudicotyledons</taxon>
        <taxon>Gunneridae</taxon>
        <taxon>Pentapetalae</taxon>
        <taxon>rosids</taxon>
        <taxon>fabids</taxon>
        <taxon>Malpighiales</taxon>
        <taxon>Rhizophoraceae</taxon>
        <taxon>Rhizophora</taxon>
    </lineage>
</organism>
<dbReference type="AlphaFoldDB" id="A0A2P2QJ95"/>
<accession>A0A2P2QJ95</accession>
<evidence type="ECO:0000313" key="1">
    <source>
        <dbReference type="EMBL" id="MBX67069.1"/>
    </source>
</evidence>
<sequence length="23" mass="2707">MYLITSCDFHGGKRHEKILNEKS</sequence>
<protein>
    <submittedName>
        <fullName evidence="1">Uncharacterized protein</fullName>
    </submittedName>
</protein>
<name>A0A2P2QJ95_RHIMU</name>
<reference evidence="1" key="1">
    <citation type="submission" date="2018-02" db="EMBL/GenBank/DDBJ databases">
        <title>Rhizophora mucronata_Transcriptome.</title>
        <authorList>
            <person name="Meera S.P."/>
            <person name="Sreeshan A."/>
            <person name="Augustine A."/>
        </authorList>
    </citation>
    <scope>NUCLEOTIDE SEQUENCE</scope>
    <source>
        <tissue evidence="1">Leaf</tissue>
    </source>
</reference>